<proteinExistence type="predicted"/>
<dbReference type="InterPro" id="IPR000742">
    <property type="entry name" value="EGF"/>
</dbReference>
<keyword evidence="1" id="KW-0812">Transmembrane</keyword>
<organism evidence="4">
    <name type="scientific">Gongylonema pulchrum</name>
    <dbReference type="NCBI Taxonomy" id="637853"/>
    <lineage>
        <taxon>Eukaryota</taxon>
        <taxon>Metazoa</taxon>
        <taxon>Ecdysozoa</taxon>
        <taxon>Nematoda</taxon>
        <taxon>Chromadorea</taxon>
        <taxon>Rhabditida</taxon>
        <taxon>Spirurina</taxon>
        <taxon>Spiruromorpha</taxon>
        <taxon>Spiruroidea</taxon>
        <taxon>Gongylonematidae</taxon>
        <taxon>Gongylonema</taxon>
    </lineage>
</organism>
<dbReference type="AlphaFoldDB" id="A0A183EGE5"/>
<keyword evidence="1" id="KW-0472">Membrane</keyword>
<dbReference type="WBParaSite" id="GPUH_0002006101-mRNA-1">
    <property type="protein sequence ID" value="GPUH_0002006101-mRNA-1"/>
    <property type="gene ID" value="GPUH_0002006101"/>
</dbReference>
<feature type="transmembrane region" description="Helical" evidence="1">
    <location>
        <begin position="53"/>
        <end position="74"/>
    </location>
</feature>
<feature type="domain" description="EGF-like" evidence="2 3">
    <location>
        <begin position="26"/>
        <end position="37"/>
    </location>
</feature>
<keyword evidence="1" id="KW-1133">Transmembrane helix</keyword>
<dbReference type="PROSITE" id="PS01186">
    <property type="entry name" value="EGF_2"/>
    <property type="match status" value="1"/>
</dbReference>
<evidence type="ECO:0000313" key="4">
    <source>
        <dbReference type="WBParaSite" id="GPUH_0002006101-mRNA-1"/>
    </source>
</evidence>
<reference evidence="4" key="1">
    <citation type="submission" date="2016-06" db="UniProtKB">
        <authorList>
            <consortium name="WormBaseParasite"/>
        </authorList>
    </citation>
    <scope>IDENTIFICATION</scope>
</reference>
<sequence>LTGWKREKCDLIDCVHGEPDNSEQKCICERPYSGQFCEALQTADVYSYYNHKVVALGPIGALSIIPLLIILYGCERTEKFRQIRRVEKQLYVQNIVANRRNISTLLTSKTKTINA</sequence>
<name>A0A183EGE5_9BILA</name>
<dbReference type="PROSITE" id="PS00022">
    <property type="entry name" value="EGF_1"/>
    <property type="match status" value="1"/>
</dbReference>
<evidence type="ECO:0000256" key="1">
    <source>
        <dbReference type="SAM" id="Phobius"/>
    </source>
</evidence>
<evidence type="ECO:0000259" key="3">
    <source>
        <dbReference type="PROSITE" id="PS01186"/>
    </source>
</evidence>
<evidence type="ECO:0000259" key="2">
    <source>
        <dbReference type="PROSITE" id="PS00022"/>
    </source>
</evidence>
<accession>A0A183EGE5</accession>
<protein>
    <submittedName>
        <fullName evidence="4">EGF-like domain-containing protein</fullName>
    </submittedName>
</protein>